<evidence type="ECO:0000256" key="7">
    <source>
        <dbReference type="ARBA" id="ARBA00023002"/>
    </source>
</evidence>
<dbReference type="InterPro" id="IPR017046">
    <property type="entry name" value="Prenylcysteine_Oxase1"/>
</dbReference>
<dbReference type="Proteomes" id="UP000551127">
    <property type="component" value="Unassembled WGS sequence"/>
</dbReference>
<dbReference type="GO" id="GO:0030327">
    <property type="term" value="P:prenylated protein catabolic process"/>
    <property type="evidence" value="ECO:0007669"/>
    <property type="project" value="TreeGrafter"/>
</dbReference>
<protein>
    <recommendedName>
        <fullName evidence="11">Prenylcysteine oxidase 1</fullName>
        <ecNumber evidence="10">1.8.3.5</ecNumber>
    </recommendedName>
</protein>
<evidence type="ECO:0000313" key="18">
    <source>
        <dbReference type="EMBL" id="NWR65417.1"/>
    </source>
</evidence>
<comment type="subcellular location">
    <subcellularLocation>
        <location evidence="2">Lysosome</location>
    </subcellularLocation>
</comment>
<evidence type="ECO:0000256" key="16">
    <source>
        <dbReference type="SAM" id="SignalP"/>
    </source>
</evidence>
<dbReference type="Pfam" id="PF13450">
    <property type="entry name" value="NAD_binding_8"/>
    <property type="match status" value="1"/>
</dbReference>
<dbReference type="GO" id="GO:0001735">
    <property type="term" value="F:prenylcysteine oxidase activity"/>
    <property type="evidence" value="ECO:0007669"/>
    <property type="project" value="UniProtKB-EC"/>
</dbReference>
<keyword evidence="8" id="KW-0325">Glycoprotein</keyword>
<keyword evidence="19" id="KW-1185">Reference proteome</keyword>
<evidence type="ECO:0000256" key="3">
    <source>
        <dbReference type="ARBA" id="ARBA00009967"/>
    </source>
</evidence>
<dbReference type="OrthoDB" id="437369at2759"/>
<dbReference type="PANTHER" id="PTHR15944">
    <property type="entry name" value="FARNESYLCYSTEINE LYASE"/>
    <property type="match status" value="1"/>
</dbReference>
<evidence type="ECO:0000256" key="14">
    <source>
        <dbReference type="ARBA" id="ARBA00048495"/>
    </source>
</evidence>
<reference evidence="18 19" key="1">
    <citation type="submission" date="2019-09" db="EMBL/GenBank/DDBJ databases">
        <title>Bird 10,000 Genomes (B10K) Project - Family phase.</title>
        <authorList>
            <person name="Zhang G."/>
        </authorList>
    </citation>
    <scope>NUCLEOTIDE SEQUENCE [LARGE SCALE GENOMIC DNA]</scope>
    <source>
        <strain evidence="18">B10K-DU-012-80</strain>
    </source>
</reference>
<keyword evidence="9" id="KW-0458">Lysosome</keyword>
<keyword evidence="7" id="KW-0560">Oxidoreductase</keyword>
<feature type="non-terminal residue" evidence="18">
    <location>
        <position position="1"/>
    </location>
</feature>
<dbReference type="InterPro" id="IPR036188">
    <property type="entry name" value="FAD/NAD-bd_sf"/>
</dbReference>
<dbReference type="PIRSF" id="PIRSF036292">
    <property type="entry name" value="Prenylcysteine_oxidase"/>
    <property type="match status" value="1"/>
</dbReference>
<evidence type="ECO:0000256" key="1">
    <source>
        <dbReference type="ARBA" id="ARBA00001974"/>
    </source>
</evidence>
<dbReference type="AlphaFoldDB" id="A0A7K4Z2N9"/>
<evidence type="ECO:0000256" key="13">
    <source>
        <dbReference type="ARBA" id="ARBA00047616"/>
    </source>
</evidence>
<evidence type="ECO:0000256" key="2">
    <source>
        <dbReference type="ARBA" id="ARBA00004371"/>
    </source>
</evidence>
<dbReference type="GO" id="GO:0030328">
    <property type="term" value="P:prenylcysteine catabolic process"/>
    <property type="evidence" value="ECO:0007669"/>
    <property type="project" value="InterPro"/>
</dbReference>
<evidence type="ECO:0000256" key="10">
    <source>
        <dbReference type="ARBA" id="ARBA00039077"/>
    </source>
</evidence>
<evidence type="ECO:0000256" key="4">
    <source>
        <dbReference type="ARBA" id="ARBA00022630"/>
    </source>
</evidence>
<evidence type="ECO:0000256" key="8">
    <source>
        <dbReference type="ARBA" id="ARBA00023180"/>
    </source>
</evidence>
<evidence type="ECO:0000256" key="5">
    <source>
        <dbReference type="ARBA" id="ARBA00022729"/>
    </source>
</evidence>
<keyword evidence="4" id="KW-0285">Flavoprotein</keyword>
<evidence type="ECO:0000256" key="9">
    <source>
        <dbReference type="ARBA" id="ARBA00023228"/>
    </source>
</evidence>
<keyword evidence="5 16" id="KW-0732">Signal</keyword>
<evidence type="ECO:0000259" key="17">
    <source>
        <dbReference type="Pfam" id="PF07156"/>
    </source>
</evidence>
<dbReference type="FunFam" id="3.50.50.60:FF:000081">
    <property type="entry name" value="prenylcysteine oxidase 1"/>
    <property type="match status" value="1"/>
</dbReference>
<evidence type="ECO:0000256" key="6">
    <source>
        <dbReference type="ARBA" id="ARBA00022827"/>
    </source>
</evidence>
<name>A0A7K4Z2N9_BUCAB</name>
<dbReference type="GO" id="GO:0005764">
    <property type="term" value="C:lysosome"/>
    <property type="evidence" value="ECO:0007669"/>
    <property type="project" value="UniProtKB-SubCell"/>
</dbReference>
<comment type="catalytic activity">
    <reaction evidence="15">
        <text>[(2E,6E,10E)-geranylgeranyl]-L-cysteine + O2 + H2O = (2E,6E,10E)-geranylgeranial + L-cysteine + H2O2</text>
        <dbReference type="Rhea" id="RHEA:70407"/>
        <dbReference type="ChEBI" id="CHEBI:15377"/>
        <dbReference type="ChEBI" id="CHEBI:15379"/>
        <dbReference type="ChEBI" id="CHEBI:16240"/>
        <dbReference type="ChEBI" id="CHEBI:35235"/>
        <dbReference type="ChEBI" id="CHEBI:189549"/>
        <dbReference type="ChEBI" id="CHEBI:189554"/>
        <dbReference type="EC" id="1.8.3.5"/>
    </reaction>
    <physiologicalReaction direction="left-to-right" evidence="15">
        <dbReference type="Rhea" id="RHEA:70408"/>
    </physiologicalReaction>
</comment>
<comment type="catalytic activity">
    <reaction evidence="13">
        <text>S-(2E,6E)-farnesyl-L-cysteine + O2 + H2O = (2E,6E)-farnesal + L-cysteine + H2O2</text>
        <dbReference type="Rhea" id="RHEA:30231"/>
        <dbReference type="ChEBI" id="CHEBI:15377"/>
        <dbReference type="ChEBI" id="CHEBI:15379"/>
        <dbReference type="ChEBI" id="CHEBI:15894"/>
        <dbReference type="ChEBI" id="CHEBI:16240"/>
        <dbReference type="ChEBI" id="CHEBI:35235"/>
        <dbReference type="ChEBI" id="CHEBI:62141"/>
        <dbReference type="EC" id="1.8.3.5"/>
    </reaction>
    <physiologicalReaction direction="left-to-right" evidence="13">
        <dbReference type="Rhea" id="RHEA:30232"/>
    </physiologicalReaction>
</comment>
<feature type="signal peptide" evidence="16">
    <location>
        <begin position="1"/>
        <end position="22"/>
    </location>
</feature>
<evidence type="ECO:0000256" key="11">
    <source>
        <dbReference type="ARBA" id="ARBA00040608"/>
    </source>
</evidence>
<dbReference type="Gene3D" id="3.50.50.60">
    <property type="entry name" value="FAD/NAD(P)-binding domain"/>
    <property type="match status" value="1"/>
</dbReference>
<comment type="similarity">
    <text evidence="3">Belongs to the prenylcysteine oxidase family.</text>
</comment>
<dbReference type="EC" id="1.8.3.5" evidence="10"/>
<comment type="cofactor">
    <cofactor evidence="1">
        <name>FAD</name>
        <dbReference type="ChEBI" id="CHEBI:57692"/>
    </cofactor>
</comment>
<feature type="chain" id="PRO_5029517606" description="Prenylcysteine oxidase 1" evidence="16">
    <location>
        <begin position="23"/>
        <end position="501"/>
    </location>
</feature>
<evidence type="ECO:0000256" key="15">
    <source>
        <dbReference type="ARBA" id="ARBA00049343"/>
    </source>
</evidence>
<evidence type="ECO:0000256" key="12">
    <source>
        <dbReference type="ARBA" id="ARBA00045287"/>
    </source>
</evidence>
<comment type="caution">
    <text evidence="18">The sequence shown here is derived from an EMBL/GenBank/DDBJ whole genome shotgun (WGS) entry which is preliminary data.</text>
</comment>
<dbReference type="PANTHER" id="PTHR15944:SF3">
    <property type="entry name" value="PRENYLCYSTEINE OXIDASE 1"/>
    <property type="match status" value="1"/>
</dbReference>
<accession>A0A7K4Z2N9</accession>
<sequence length="501" mass="55631">ASAMPALRFLLLLAALCRPVPGRRPQRDAPGRIAVVGGGIGGAAAAYFLRQKFGRSVRLEVLEKAAVGGRLATLEVEGAAYEAGGSVLHPLNLHMKHFVKELGLSVAPAHGGLMGIYNGEEFVFEESNWYIVNLLKLLWHYGLNPLRMYMWVEDMLDKFMRIYRYQTHDYAFSSNEHLLHALGGTDFTHMLNQTIDEAMQRAGFSHKFINEVVCPAMRVNYGQSINIHGFVGAVSLAGVESGLWSVKGGNKLVCTGLLYASKAEVIPGTVLSIEPKIRPRPTGDPVKLYQVTYNTTSGLTGDTYDIVVIAAPLSRKLANITFKNFDPPIPEFLNPFHQTIATFVHGRLNASFFGYRDPSTFHFGAIFTTENPKLFINSVSVVFPVDDVGAEGKPPSPLAVWKVFSKEVLTKEQLNLLFNSYDSVQVKKWLAYPQYSPPEKCPPIILHDNIYYLNGIERAASTMEMSAIAAKNTALLAYHRWYGNADHIDQEDLHEKLKTEL</sequence>
<evidence type="ECO:0000313" key="19">
    <source>
        <dbReference type="Proteomes" id="UP000551127"/>
    </source>
</evidence>
<feature type="non-terminal residue" evidence="18">
    <location>
        <position position="501"/>
    </location>
</feature>
<proteinExistence type="inferred from homology"/>
<comment type="function">
    <text evidence="12">Prenylcysteine oxidase that cleaves the thioether bond of prenyl-L-cysteines, such as farnesylcysteine and geranylgeranylcysteine. Only active against free prenylcysteines and not prenylcysteine residues within prenylated proteins or peptides. Involved in the final step in the degradation of prenylated proteins, by degrading prenylcysteines after the protein has been degraded.</text>
</comment>
<dbReference type="Pfam" id="PF07156">
    <property type="entry name" value="Prenylcys_lyase"/>
    <property type="match status" value="1"/>
</dbReference>
<organism evidence="18 19">
    <name type="scientific">Bucorvus abyssinicus</name>
    <name type="common">Northern ground-hornbill</name>
    <name type="synonym">Abyssinian ground-hornbill</name>
    <dbReference type="NCBI Taxonomy" id="153643"/>
    <lineage>
        <taxon>Eukaryota</taxon>
        <taxon>Metazoa</taxon>
        <taxon>Chordata</taxon>
        <taxon>Craniata</taxon>
        <taxon>Vertebrata</taxon>
        <taxon>Euteleostomi</taxon>
        <taxon>Archelosauria</taxon>
        <taxon>Archosauria</taxon>
        <taxon>Dinosauria</taxon>
        <taxon>Saurischia</taxon>
        <taxon>Theropoda</taxon>
        <taxon>Coelurosauria</taxon>
        <taxon>Aves</taxon>
        <taxon>Neognathae</taxon>
        <taxon>Neoaves</taxon>
        <taxon>Telluraves</taxon>
        <taxon>Coraciimorphae</taxon>
        <taxon>Bucerotiformes</taxon>
        <taxon>Bucorvidae</taxon>
        <taxon>Bucorvus</taxon>
    </lineage>
</organism>
<dbReference type="SUPFAM" id="SSF51905">
    <property type="entry name" value="FAD/NAD(P)-binding domain"/>
    <property type="match status" value="1"/>
</dbReference>
<gene>
    <name evidence="18" type="primary">Pcyox1</name>
    <name evidence="18" type="ORF">BUCABY_R12659</name>
</gene>
<dbReference type="EMBL" id="VYZL01005080">
    <property type="protein sequence ID" value="NWR65417.1"/>
    <property type="molecule type" value="Genomic_DNA"/>
</dbReference>
<keyword evidence="6" id="KW-0274">FAD</keyword>
<dbReference type="InterPro" id="IPR010795">
    <property type="entry name" value="Prenylcys_lyase"/>
</dbReference>
<feature type="domain" description="Prenylcysteine lyase" evidence="17">
    <location>
        <begin position="124"/>
        <end position="490"/>
    </location>
</feature>
<comment type="catalytic activity">
    <reaction evidence="14">
        <text>an S-polyprenyl-L-cysteine + O2 + H2O = a polyprenal + L-cysteine + H2O2</text>
        <dbReference type="Rhea" id="RHEA:53892"/>
        <dbReference type="Rhea" id="RHEA-COMP:13675"/>
        <dbReference type="Rhea" id="RHEA-COMP:13676"/>
        <dbReference type="ChEBI" id="CHEBI:15377"/>
        <dbReference type="ChEBI" id="CHEBI:15379"/>
        <dbReference type="ChEBI" id="CHEBI:16240"/>
        <dbReference type="ChEBI" id="CHEBI:35235"/>
        <dbReference type="ChEBI" id="CHEBI:137934"/>
        <dbReference type="ChEBI" id="CHEBI:137935"/>
        <dbReference type="EC" id="1.8.3.5"/>
    </reaction>
    <physiologicalReaction direction="left-to-right" evidence="14">
        <dbReference type="Rhea" id="RHEA:53893"/>
    </physiologicalReaction>
</comment>